<dbReference type="AlphaFoldDB" id="A0AAD3DWM8"/>
<organism evidence="2 3">
    <name type="scientific">Astrephomene gubernaculifera</name>
    <dbReference type="NCBI Taxonomy" id="47775"/>
    <lineage>
        <taxon>Eukaryota</taxon>
        <taxon>Viridiplantae</taxon>
        <taxon>Chlorophyta</taxon>
        <taxon>core chlorophytes</taxon>
        <taxon>Chlorophyceae</taxon>
        <taxon>CS clade</taxon>
        <taxon>Chlamydomonadales</taxon>
        <taxon>Astrephomenaceae</taxon>
        <taxon>Astrephomene</taxon>
    </lineage>
</organism>
<protein>
    <submittedName>
        <fullName evidence="2">Uncharacterized protein</fullName>
    </submittedName>
</protein>
<feature type="compositionally biased region" description="Low complexity" evidence="1">
    <location>
        <begin position="35"/>
        <end position="101"/>
    </location>
</feature>
<evidence type="ECO:0000313" key="3">
    <source>
        <dbReference type="Proteomes" id="UP001054857"/>
    </source>
</evidence>
<name>A0AAD3DWM8_9CHLO</name>
<dbReference type="EMBL" id="BMAR01000021">
    <property type="protein sequence ID" value="GFR48008.1"/>
    <property type="molecule type" value="Genomic_DNA"/>
</dbReference>
<dbReference type="Proteomes" id="UP001054857">
    <property type="component" value="Unassembled WGS sequence"/>
</dbReference>
<evidence type="ECO:0000313" key="2">
    <source>
        <dbReference type="EMBL" id="GFR48008.1"/>
    </source>
</evidence>
<sequence>FEYNPMLAIRVHMGAKVALRDCVMEPQPESPNLPPGSNSSNPSGGAMTATAGAAAGSGFTSSSTSSSCSSACSFPQSSSSSSSASSSLVSSGAPPAAQPQQLQEDRQRSPQRIQLLDLDELRRREAEKGWAVGCVRSHCVQLLNRGTILSVDGRAFFGLVLEEEEGREKKEVRRQGTTS</sequence>
<evidence type="ECO:0000256" key="1">
    <source>
        <dbReference type="SAM" id="MobiDB-lite"/>
    </source>
</evidence>
<comment type="caution">
    <text evidence="2">The sequence shown here is derived from an EMBL/GenBank/DDBJ whole genome shotgun (WGS) entry which is preliminary data.</text>
</comment>
<proteinExistence type="predicted"/>
<gene>
    <name evidence="2" type="ORF">Agub_g9836</name>
</gene>
<keyword evidence="3" id="KW-1185">Reference proteome</keyword>
<feature type="non-terminal residue" evidence="2">
    <location>
        <position position="1"/>
    </location>
</feature>
<feature type="region of interest" description="Disordered" evidence="1">
    <location>
        <begin position="25"/>
        <end position="111"/>
    </location>
</feature>
<accession>A0AAD3DWM8</accession>
<reference evidence="2 3" key="1">
    <citation type="journal article" date="2021" name="Sci. Rep.">
        <title>Genome sequencing of the multicellular alga Astrephomene provides insights into convergent evolution of germ-soma differentiation.</title>
        <authorList>
            <person name="Yamashita S."/>
            <person name="Yamamoto K."/>
            <person name="Matsuzaki R."/>
            <person name="Suzuki S."/>
            <person name="Yamaguchi H."/>
            <person name="Hirooka S."/>
            <person name="Minakuchi Y."/>
            <person name="Miyagishima S."/>
            <person name="Kawachi M."/>
            <person name="Toyoda A."/>
            <person name="Nozaki H."/>
        </authorList>
    </citation>
    <scope>NUCLEOTIDE SEQUENCE [LARGE SCALE GENOMIC DNA]</scope>
    <source>
        <strain evidence="2 3">NIES-4017</strain>
    </source>
</reference>